<gene>
    <name evidence="4" type="ORF">COA96_03990</name>
</gene>
<dbReference type="GO" id="GO:0016787">
    <property type="term" value="F:hydrolase activity"/>
    <property type="evidence" value="ECO:0007669"/>
    <property type="project" value="InterPro"/>
</dbReference>
<dbReference type="GO" id="GO:0003676">
    <property type="term" value="F:nucleic acid binding"/>
    <property type="evidence" value="ECO:0007669"/>
    <property type="project" value="InterPro"/>
</dbReference>
<sequence>MSDRRIKPDRQARNELSSSMASVFVLLILLYSPFALAEEYRIGQCLYGCPEGASRENHLLLRPIYALSYNSSNKAADWAAYRVTAGSIGIASSLSRQPVLDNFVEDTLQPVDFAGSEELGLVRSHLVPLVDFAGTPYWNDVNFLSNAVARSRSLSQGAWYGLEWSIRNFVNRGNEVFIITGPIYKELQTVPQLQTETQHRVPDAFFKIVMTDNGRGSAFVFDQSTPVHVHHCDLQTTVEEIEALTDLNIFPENPRLNLDSLGESLGCR</sequence>
<dbReference type="InterPro" id="IPR040255">
    <property type="entry name" value="Non-specific_endonuclease"/>
</dbReference>
<dbReference type="SMART" id="SM00892">
    <property type="entry name" value="Endonuclease_NS"/>
    <property type="match status" value="1"/>
</dbReference>
<evidence type="ECO:0000256" key="1">
    <source>
        <dbReference type="PIRSR" id="PIRSR640255-1"/>
    </source>
</evidence>
<dbReference type="PANTHER" id="PTHR13966:SF5">
    <property type="entry name" value="ENDONUCLEASE G, MITOCHONDRIAL"/>
    <property type="match status" value="1"/>
</dbReference>
<dbReference type="EMBL" id="NVVJ01000008">
    <property type="protein sequence ID" value="PCJ27083.1"/>
    <property type="molecule type" value="Genomic_DNA"/>
</dbReference>
<dbReference type="Gene3D" id="3.40.570.10">
    <property type="entry name" value="Extracellular Endonuclease, subunit A"/>
    <property type="match status" value="1"/>
</dbReference>
<feature type="domain" description="ENPP1-3/EXOG-like endonuclease/phosphodiesterase" evidence="2">
    <location>
        <begin position="62"/>
        <end position="256"/>
    </location>
</feature>
<dbReference type="GO" id="GO:0046872">
    <property type="term" value="F:metal ion binding"/>
    <property type="evidence" value="ECO:0007669"/>
    <property type="project" value="InterPro"/>
</dbReference>
<dbReference type="InterPro" id="IPR020821">
    <property type="entry name" value="ENPP1-3/EXOG-like_nuc-like"/>
</dbReference>
<dbReference type="InterPro" id="IPR044925">
    <property type="entry name" value="His-Me_finger_sf"/>
</dbReference>
<dbReference type="SUPFAM" id="SSF54060">
    <property type="entry name" value="His-Me finger endonucleases"/>
    <property type="match status" value="1"/>
</dbReference>
<name>A0A2A5B6B2_9GAMM</name>
<organism evidence="4 5">
    <name type="scientific">SAR86 cluster bacterium</name>
    <dbReference type="NCBI Taxonomy" id="2030880"/>
    <lineage>
        <taxon>Bacteria</taxon>
        <taxon>Pseudomonadati</taxon>
        <taxon>Pseudomonadota</taxon>
        <taxon>Gammaproteobacteria</taxon>
        <taxon>SAR86 cluster</taxon>
    </lineage>
</organism>
<comment type="caution">
    <text evidence="4">The sequence shown here is derived from an EMBL/GenBank/DDBJ whole genome shotgun (WGS) entry which is preliminary data.</text>
</comment>
<evidence type="ECO:0000259" key="3">
    <source>
        <dbReference type="SMART" id="SM00892"/>
    </source>
</evidence>
<dbReference type="InterPro" id="IPR044929">
    <property type="entry name" value="DNA/RNA_non-sp_Endonuclease_sf"/>
</dbReference>
<protein>
    <recommendedName>
        <fullName evidence="6">DNA/RNA non-specific endonuclease</fullName>
    </recommendedName>
</protein>
<evidence type="ECO:0000313" key="4">
    <source>
        <dbReference type="EMBL" id="PCJ27083.1"/>
    </source>
</evidence>
<reference evidence="5" key="1">
    <citation type="submission" date="2017-08" db="EMBL/GenBank/DDBJ databases">
        <title>A dynamic microbial community with high functional redundancy inhabits the cold, oxic subseafloor aquifer.</title>
        <authorList>
            <person name="Tully B.J."/>
            <person name="Wheat C.G."/>
            <person name="Glazer B.T."/>
            <person name="Huber J.A."/>
        </authorList>
    </citation>
    <scope>NUCLEOTIDE SEQUENCE [LARGE SCALE GENOMIC DNA]</scope>
</reference>
<dbReference type="Proteomes" id="UP000218327">
    <property type="component" value="Unassembled WGS sequence"/>
</dbReference>
<dbReference type="SMART" id="SM00477">
    <property type="entry name" value="NUC"/>
    <property type="match status" value="1"/>
</dbReference>
<dbReference type="Pfam" id="PF01223">
    <property type="entry name" value="Endonuclease_NS"/>
    <property type="match status" value="1"/>
</dbReference>
<dbReference type="InterPro" id="IPR001604">
    <property type="entry name" value="Endo_G_ENPP1-like_dom"/>
</dbReference>
<evidence type="ECO:0008006" key="6">
    <source>
        <dbReference type="Google" id="ProtNLM"/>
    </source>
</evidence>
<dbReference type="PANTHER" id="PTHR13966">
    <property type="entry name" value="ENDONUCLEASE RELATED"/>
    <property type="match status" value="1"/>
</dbReference>
<feature type="domain" description="DNA/RNA non-specific endonuclease/pyrophosphatase/phosphodiesterase" evidence="3">
    <location>
        <begin position="61"/>
        <end position="256"/>
    </location>
</feature>
<accession>A0A2A5B6B2</accession>
<evidence type="ECO:0000259" key="2">
    <source>
        <dbReference type="SMART" id="SM00477"/>
    </source>
</evidence>
<feature type="active site" description="Proton acceptor" evidence="1">
    <location>
        <position position="125"/>
    </location>
</feature>
<dbReference type="AlphaFoldDB" id="A0A2A5B6B2"/>
<proteinExistence type="predicted"/>
<evidence type="ECO:0000313" key="5">
    <source>
        <dbReference type="Proteomes" id="UP000218327"/>
    </source>
</evidence>
<dbReference type="GO" id="GO:0004519">
    <property type="term" value="F:endonuclease activity"/>
    <property type="evidence" value="ECO:0007669"/>
    <property type="project" value="TreeGrafter"/>
</dbReference>